<dbReference type="Proteomes" id="UP000222542">
    <property type="component" value="Unassembled WGS sequence"/>
</dbReference>
<reference evidence="1 2" key="1">
    <citation type="journal article" date="2014" name="Nat. Genet.">
        <title>Genome sequence of the hot pepper provides insights into the evolution of pungency in Capsicum species.</title>
        <authorList>
            <person name="Kim S."/>
            <person name="Park M."/>
            <person name="Yeom S.I."/>
            <person name="Kim Y.M."/>
            <person name="Lee J.M."/>
            <person name="Lee H.A."/>
            <person name="Seo E."/>
            <person name="Choi J."/>
            <person name="Cheong K."/>
            <person name="Kim K.T."/>
            <person name="Jung K."/>
            <person name="Lee G.W."/>
            <person name="Oh S.K."/>
            <person name="Bae C."/>
            <person name="Kim S.B."/>
            <person name="Lee H.Y."/>
            <person name="Kim S.Y."/>
            <person name="Kim M.S."/>
            <person name="Kang B.C."/>
            <person name="Jo Y.D."/>
            <person name="Yang H.B."/>
            <person name="Jeong H.J."/>
            <person name="Kang W.H."/>
            <person name="Kwon J.K."/>
            <person name="Shin C."/>
            <person name="Lim J.Y."/>
            <person name="Park J.H."/>
            <person name="Huh J.H."/>
            <person name="Kim J.S."/>
            <person name="Kim B.D."/>
            <person name="Cohen O."/>
            <person name="Paran I."/>
            <person name="Suh M.C."/>
            <person name="Lee S.B."/>
            <person name="Kim Y.K."/>
            <person name="Shin Y."/>
            <person name="Noh S.J."/>
            <person name="Park J."/>
            <person name="Seo Y.S."/>
            <person name="Kwon S.Y."/>
            <person name="Kim H.A."/>
            <person name="Park J.M."/>
            <person name="Kim H.J."/>
            <person name="Choi S.B."/>
            <person name="Bosland P.W."/>
            <person name="Reeves G."/>
            <person name="Jo S.H."/>
            <person name="Lee B.W."/>
            <person name="Cho H.T."/>
            <person name="Choi H.S."/>
            <person name="Lee M.S."/>
            <person name="Yu Y."/>
            <person name="Do Choi Y."/>
            <person name="Park B.S."/>
            <person name="van Deynze A."/>
            <person name="Ashrafi H."/>
            <person name="Hill T."/>
            <person name="Kim W.T."/>
            <person name="Pai H.S."/>
            <person name="Ahn H.K."/>
            <person name="Yeam I."/>
            <person name="Giovannoni J.J."/>
            <person name="Rose J.K."/>
            <person name="Sorensen I."/>
            <person name="Lee S.J."/>
            <person name="Kim R.W."/>
            <person name="Choi I.Y."/>
            <person name="Choi B.S."/>
            <person name="Lim J.S."/>
            <person name="Lee Y.H."/>
            <person name="Choi D."/>
        </authorList>
    </citation>
    <scope>NUCLEOTIDE SEQUENCE [LARGE SCALE GENOMIC DNA]</scope>
    <source>
        <strain evidence="2">cv. CM334</strain>
    </source>
</reference>
<dbReference type="AlphaFoldDB" id="A0A2G2ZNQ9"/>
<sequence length="78" mass="8766">MFVLHILPHRKPVDGMLVDSSSRSVIGDGPSSPKYSDRLSPAINHYMSEATRQEVRELWEENLSAVVSIPVLEVSEKF</sequence>
<dbReference type="STRING" id="4072.A0A2G2ZNQ9"/>
<keyword evidence="2" id="KW-1185">Reference proteome</keyword>
<protein>
    <submittedName>
        <fullName evidence="1">Uncharacterized protein</fullName>
    </submittedName>
</protein>
<evidence type="ECO:0000313" key="2">
    <source>
        <dbReference type="Proteomes" id="UP000222542"/>
    </source>
</evidence>
<reference evidence="1 2" key="2">
    <citation type="journal article" date="2017" name="Genome Biol.">
        <title>New reference genome sequences of hot pepper reveal the massive evolution of plant disease-resistance genes by retroduplication.</title>
        <authorList>
            <person name="Kim S."/>
            <person name="Park J."/>
            <person name="Yeom S.I."/>
            <person name="Kim Y.M."/>
            <person name="Seo E."/>
            <person name="Kim K.T."/>
            <person name="Kim M.S."/>
            <person name="Lee J.M."/>
            <person name="Cheong K."/>
            <person name="Shin H.S."/>
            <person name="Kim S.B."/>
            <person name="Han K."/>
            <person name="Lee J."/>
            <person name="Park M."/>
            <person name="Lee H.A."/>
            <person name="Lee H.Y."/>
            <person name="Lee Y."/>
            <person name="Oh S."/>
            <person name="Lee J.H."/>
            <person name="Choi E."/>
            <person name="Choi E."/>
            <person name="Lee S.E."/>
            <person name="Jeon J."/>
            <person name="Kim H."/>
            <person name="Choi G."/>
            <person name="Song H."/>
            <person name="Lee J."/>
            <person name="Lee S.C."/>
            <person name="Kwon J.K."/>
            <person name="Lee H.Y."/>
            <person name="Koo N."/>
            <person name="Hong Y."/>
            <person name="Kim R.W."/>
            <person name="Kang W.H."/>
            <person name="Huh J.H."/>
            <person name="Kang B.C."/>
            <person name="Yang T.J."/>
            <person name="Lee Y.H."/>
            <person name="Bennetzen J.L."/>
            <person name="Choi D."/>
        </authorList>
    </citation>
    <scope>NUCLEOTIDE SEQUENCE [LARGE SCALE GENOMIC DNA]</scope>
    <source>
        <strain evidence="2">cv. CM334</strain>
    </source>
</reference>
<name>A0A2G2ZNQ9_CAPAN</name>
<dbReference type="EMBL" id="AYRZ02000004">
    <property type="protein sequence ID" value="PHT83632.1"/>
    <property type="molecule type" value="Genomic_DNA"/>
</dbReference>
<dbReference type="Gramene" id="PHT83632">
    <property type="protein sequence ID" value="PHT83632"/>
    <property type="gene ID" value="T459_12075"/>
</dbReference>
<evidence type="ECO:0000313" key="1">
    <source>
        <dbReference type="EMBL" id="PHT83632.1"/>
    </source>
</evidence>
<organism evidence="1 2">
    <name type="scientific">Capsicum annuum</name>
    <name type="common">Capsicum pepper</name>
    <dbReference type="NCBI Taxonomy" id="4072"/>
    <lineage>
        <taxon>Eukaryota</taxon>
        <taxon>Viridiplantae</taxon>
        <taxon>Streptophyta</taxon>
        <taxon>Embryophyta</taxon>
        <taxon>Tracheophyta</taxon>
        <taxon>Spermatophyta</taxon>
        <taxon>Magnoliopsida</taxon>
        <taxon>eudicotyledons</taxon>
        <taxon>Gunneridae</taxon>
        <taxon>Pentapetalae</taxon>
        <taxon>asterids</taxon>
        <taxon>lamiids</taxon>
        <taxon>Solanales</taxon>
        <taxon>Solanaceae</taxon>
        <taxon>Solanoideae</taxon>
        <taxon>Capsiceae</taxon>
        <taxon>Capsicum</taxon>
    </lineage>
</organism>
<accession>A0A2G2ZNQ9</accession>
<gene>
    <name evidence="1" type="ORF">T459_12075</name>
</gene>
<comment type="caution">
    <text evidence="1">The sequence shown here is derived from an EMBL/GenBank/DDBJ whole genome shotgun (WGS) entry which is preliminary data.</text>
</comment>
<proteinExistence type="predicted"/>